<reference evidence="4" key="1">
    <citation type="journal article" date="2011" name="Comp. Biochem. Physiol. Part D Genomics Proteomics">
        <title>Analysis of single nucleotide polymorphisms in three chromosomes of European sea bass Dicentrarchus labrax.</title>
        <authorList>
            <person name="Kuhl H."/>
            <person name="Tine M."/>
            <person name="Hecht J."/>
            <person name="Knaust F."/>
            <person name="Reinhardt R."/>
        </authorList>
    </citation>
    <scope>NUCLEOTIDE SEQUENCE</scope>
</reference>
<dbReference type="Pfam" id="PF00620">
    <property type="entry name" value="RhoGAP"/>
    <property type="match status" value="1"/>
</dbReference>
<dbReference type="GO" id="GO:0030496">
    <property type="term" value="C:midbody"/>
    <property type="evidence" value="ECO:0007669"/>
    <property type="project" value="TreeGrafter"/>
</dbReference>
<dbReference type="Gene3D" id="1.10.10.10">
    <property type="entry name" value="Winged helix-like DNA-binding domain superfamily/Winged helix DNA-binding domain"/>
    <property type="match status" value="1"/>
</dbReference>
<dbReference type="GO" id="GO:0007266">
    <property type="term" value="P:Rho protein signal transduction"/>
    <property type="evidence" value="ECO:0007669"/>
    <property type="project" value="TreeGrafter"/>
</dbReference>
<dbReference type="SMART" id="SM00324">
    <property type="entry name" value="RhoGAP"/>
    <property type="match status" value="1"/>
</dbReference>
<evidence type="ECO:0000256" key="2">
    <source>
        <dbReference type="SAM" id="MobiDB-lite"/>
    </source>
</evidence>
<dbReference type="GO" id="GO:0032154">
    <property type="term" value="C:cleavage furrow"/>
    <property type="evidence" value="ECO:0007669"/>
    <property type="project" value="TreeGrafter"/>
</dbReference>
<gene>
    <name evidence="4" type="primary">RACGAP1</name>
    <name evidence="4" type="ORF">DLA_It05800</name>
</gene>
<proteinExistence type="predicted"/>
<dbReference type="InterPro" id="IPR000198">
    <property type="entry name" value="RhoGAP_dom"/>
</dbReference>
<evidence type="ECO:0000256" key="1">
    <source>
        <dbReference type="SAM" id="Coils"/>
    </source>
</evidence>
<keyword evidence="1" id="KW-0175">Coiled coil</keyword>
<dbReference type="GO" id="GO:0005096">
    <property type="term" value="F:GTPase activator activity"/>
    <property type="evidence" value="ECO:0007669"/>
    <property type="project" value="TreeGrafter"/>
</dbReference>
<dbReference type="SUPFAM" id="SSF46689">
    <property type="entry name" value="Homeodomain-like"/>
    <property type="match status" value="1"/>
</dbReference>
<dbReference type="EMBL" id="FQ310506">
    <property type="protein sequence ID" value="CBN81155.1"/>
    <property type="molecule type" value="Genomic_DNA"/>
</dbReference>
<evidence type="ECO:0000259" key="3">
    <source>
        <dbReference type="PROSITE" id="PS50238"/>
    </source>
</evidence>
<dbReference type="PROSITE" id="PS50238">
    <property type="entry name" value="RHOGAP"/>
    <property type="match status" value="1"/>
</dbReference>
<dbReference type="InterPro" id="IPR036388">
    <property type="entry name" value="WH-like_DNA-bd_sf"/>
</dbReference>
<sequence length="656" mass="73963">MESPVVNLYNQFQSLRAQVDGLNEGIEPQFLQMAVNFEECRKKWLQSDEELVSCKEGLAKAETERGALEVKLKHARNQVDVEIRRRQKAEAVYEKLERQLQLIRELLVTENNGNSVHLSEEQRSALAFLSAHSQAAQTAKGNLNSSRRLTTIDESASLLSDISYDQTDDSLRSDDLSYISPLFLRDWDSSAMRTVRLRKRQKRRSSRKLSEIPPQTVKKPRSTGRTSDRASHKMGKTKELSQDLCNPIVAKHTDGIGYRRISKLLNVSVSTVGAIIRKWKEHNFTINRPQLGAPRKISDRGEKNYQKSCPRAKDHLWRASERPGISRCMVWNSVTGVCAWMAECFQVNVCSDHVCRYVCASASVWDCFFCMDGLYTDTINTATLADFAPVTSPKIPVLVIYCIKEIEHRGLHEVGLYRVSGHERMVKELKEKLIRGKTLPPLNKIDDINVITGVLKDFFRKLPEPLLTFHLNKAFMEAAEIQDDGNSLAMLYQTISELPQPNRDTLACLMIHLQNVSQSVDTKMDVNNLARVFGPTLVGHAVPDPEPMTILHDTNRQPRVIERLLSIPASYWGNFAYPDNAGMDNAPHNDTPDHKVSILGPVTTPEHQMMAKTPSSSSLSQRMMHTFSSTTIFGSKSKGSAASNRQGNFFASPQLK</sequence>
<accession>E6ZG55</accession>
<dbReference type="GO" id="GO:0097149">
    <property type="term" value="C:centralspindlin complex"/>
    <property type="evidence" value="ECO:0007669"/>
    <property type="project" value="TreeGrafter"/>
</dbReference>
<name>E6ZG55_DICLA</name>
<feature type="domain" description="Rho-GAP" evidence="3">
    <location>
        <begin position="382"/>
        <end position="572"/>
    </location>
</feature>
<dbReference type="GO" id="GO:0005634">
    <property type="term" value="C:nucleus"/>
    <property type="evidence" value="ECO:0007669"/>
    <property type="project" value="TreeGrafter"/>
</dbReference>
<dbReference type="FunFam" id="1.10.555.10:FF:000034">
    <property type="entry name" value="Rac GTPase-activating protein 1"/>
    <property type="match status" value="1"/>
</dbReference>
<reference evidence="4" key="3">
    <citation type="journal article" date="2011" name="Mar. Genomics">
        <title>Comparative analysis of intronless genes in teleost fish genomes: Insights into their evolution and molecular function.</title>
        <authorList>
            <person name="Tine M."/>
            <person name="Kuhl H."/>
            <person name="Beck A."/>
            <person name="Bargelloni L."/>
            <person name="Reinhardt R."/>
        </authorList>
    </citation>
    <scope>NUCLEOTIDE SEQUENCE</scope>
</reference>
<feature type="coiled-coil region" evidence="1">
    <location>
        <begin position="58"/>
        <end position="106"/>
    </location>
</feature>
<dbReference type="InterPro" id="IPR009057">
    <property type="entry name" value="Homeodomain-like_sf"/>
</dbReference>
<dbReference type="InterPro" id="IPR057667">
    <property type="entry name" value="HTH_SB"/>
</dbReference>
<reference evidence="4" key="2">
    <citation type="journal article" date="2011" name="Genomics">
        <title>Directed sequencing and annotation of three Dicentrarchus labrax L. chromosomes by applying Sanger- and pyrosequencing technologies on pooled DNA of comparatively mapped BAC clones.</title>
        <authorList>
            <person name="Kuhl H."/>
            <person name="Tine M."/>
            <person name="Beck A."/>
            <person name="Timmermann B."/>
            <person name="Kodira C."/>
            <person name="Reinhardt R."/>
        </authorList>
    </citation>
    <scope>NUCLEOTIDE SEQUENCE</scope>
</reference>
<evidence type="ECO:0000313" key="4">
    <source>
        <dbReference type="EMBL" id="CBN81155.1"/>
    </source>
</evidence>
<organism evidence="4">
    <name type="scientific">Dicentrarchus labrax</name>
    <name type="common">European seabass</name>
    <name type="synonym">Morone labrax</name>
    <dbReference type="NCBI Taxonomy" id="13489"/>
    <lineage>
        <taxon>Eukaryota</taxon>
        <taxon>Metazoa</taxon>
        <taxon>Chordata</taxon>
        <taxon>Craniata</taxon>
        <taxon>Vertebrata</taxon>
        <taxon>Euteleostomi</taxon>
        <taxon>Actinopterygii</taxon>
        <taxon>Neopterygii</taxon>
        <taxon>Teleostei</taxon>
        <taxon>Neoteleostei</taxon>
        <taxon>Acanthomorphata</taxon>
        <taxon>Eupercaria</taxon>
        <taxon>Moronidae</taxon>
        <taxon>Dicentrarchus</taxon>
    </lineage>
</organism>
<feature type="region of interest" description="Disordered" evidence="2">
    <location>
        <begin position="632"/>
        <end position="656"/>
    </location>
</feature>
<dbReference type="AlphaFoldDB" id="E6ZG55"/>
<dbReference type="GO" id="GO:0000281">
    <property type="term" value="P:mitotic cytokinesis"/>
    <property type="evidence" value="ECO:0007669"/>
    <property type="project" value="TreeGrafter"/>
</dbReference>
<feature type="compositionally biased region" description="Basic residues" evidence="2">
    <location>
        <begin position="197"/>
        <end position="207"/>
    </location>
</feature>
<dbReference type="SUPFAM" id="SSF48350">
    <property type="entry name" value="GTPase activation domain, GAP"/>
    <property type="match status" value="1"/>
</dbReference>
<dbReference type="PANTHER" id="PTHR46199">
    <property type="entry name" value="RAC GTPASE-ACTIVATING PROTEIN 1"/>
    <property type="match status" value="1"/>
</dbReference>
<protein>
    <submittedName>
        <fullName evidence="4">Rac GTPase-activating protein 1</fullName>
    </submittedName>
</protein>
<dbReference type="Pfam" id="PF25787">
    <property type="entry name" value="HTH_SB"/>
    <property type="match status" value="1"/>
</dbReference>
<dbReference type="PANTHER" id="PTHR46199:SF5">
    <property type="entry name" value="RAC GTPASE-ACTIVATING PROTEIN 1"/>
    <property type="match status" value="1"/>
</dbReference>
<feature type="compositionally biased region" description="Basic and acidic residues" evidence="2">
    <location>
        <begin position="226"/>
        <end position="238"/>
    </location>
</feature>
<dbReference type="InterPro" id="IPR008936">
    <property type="entry name" value="Rho_GTPase_activation_prot"/>
</dbReference>
<dbReference type="GO" id="GO:0051256">
    <property type="term" value="P:mitotic spindle midzone assembly"/>
    <property type="evidence" value="ECO:0007669"/>
    <property type="project" value="TreeGrafter"/>
</dbReference>
<feature type="region of interest" description="Disordered" evidence="2">
    <location>
        <begin position="197"/>
        <end position="238"/>
    </location>
</feature>
<dbReference type="Gene3D" id="1.10.555.10">
    <property type="entry name" value="Rho GTPase activation protein"/>
    <property type="match status" value="1"/>
</dbReference>
<dbReference type="GO" id="GO:0051233">
    <property type="term" value="C:spindle midzone"/>
    <property type="evidence" value="ECO:0007669"/>
    <property type="project" value="TreeGrafter"/>
</dbReference>
<dbReference type="CDD" id="cd04382">
    <property type="entry name" value="RhoGAP_MgcRacGAP"/>
    <property type="match status" value="1"/>
</dbReference>